<sequence>MPHKDYAINRMTTQQPGQFMIAQTNDQWSSGICDCCDNVPECCFSFWCFPCFACSTARKHGECLCLPLLDGFGFIPAITLAMRVSVRSRYGIKGSICKDCAYSTFCGACSWCQISREMNIREQSLTFVTHRAK</sequence>
<evidence type="ECO:0000313" key="1">
    <source>
        <dbReference type="Proteomes" id="UP000000437"/>
    </source>
</evidence>
<reference evidence="2" key="1">
    <citation type="submission" date="2025-08" db="UniProtKB">
        <authorList>
            <consortium name="RefSeq"/>
        </authorList>
    </citation>
    <scope>IDENTIFICATION</scope>
    <source>
        <strain evidence="2">Tuebingen</strain>
        <tissue evidence="2">Fibroblasts and whole tissue</tissue>
    </source>
</reference>
<dbReference type="RefSeq" id="XP_073762732.1">
    <property type="nucleotide sequence ID" value="XM_073906631.1"/>
</dbReference>
<accession>A0AC58FYW2</accession>
<proteinExistence type="predicted"/>
<keyword evidence="1" id="KW-1185">Reference proteome</keyword>
<name>A0AC58FYW2_DANRE</name>
<protein>
    <submittedName>
        <fullName evidence="2">Plac8 onzin related protein 5 isoform X1</fullName>
    </submittedName>
</protein>
<organism evidence="1 2">
    <name type="scientific">Danio rerio</name>
    <name type="common">Zebrafish</name>
    <name type="synonym">Brachydanio rerio</name>
    <dbReference type="NCBI Taxonomy" id="7955"/>
    <lineage>
        <taxon>Eukaryota</taxon>
        <taxon>Metazoa</taxon>
        <taxon>Chordata</taxon>
        <taxon>Craniata</taxon>
        <taxon>Vertebrata</taxon>
        <taxon>Euteleostomi</taxon>
        <taxon>Actinopterygii</taxon>
        <taxon>Neopterygii</taxon>
        <taxon>Teleostei</taxon>
        <taxon>Ostariophysi</taxon>
        <taxon>Cypriniformes</taxon>
        <taxon>Danionidae</taxon>
        <taxon>Danioninae</taxon>
        <taxon>Danio</taxon>
    </lineage>
</organism>
<gene>
    <name evidence="2" type="primary">ponzr5</name>
    <name evidence="2" type="synonym">si:dkey-165a24.3</name>
</gene>
<evidence type="ECO:0000313" key="2">
    <source>
        <dbReference type="RefSeq" id="XP_073762732.1"/>
    </source>
</evidence>
<dbReference type="Proteomes" id="UP000000437">
    <property type="component" value="Chromosome 7"/>
</dbReference>